<dbReference type="InterPro" id="IPR050325">
    <property type="entry name" value="Prot/Nucl_acid_deglycase"/>
</dbReference>
<dbReference type="EMBL" id="AAWS01000003">
    <property type="protein sequence ID" value="EAY31368.1"/>
    <property type="molecule type" value="Genomic_DNA"/>
</dbReference>
<keyword evidence="3" id="KW-1185">Reference proteome</keyword>
<dbReference type="Gene3D" id="3.40.50.880">
    <property type="match status" value="1"/>
</dbReference>
<dbReference type="Proteomes" id="UP000004095">
    <property type="component" value="Unassembled WGS sequence"/>
</dbReference>
<dbReference type="CDD" id="cd03140">
    <property type="entry name" value="GATase1_PfpI_3"/>
    <property type="match status" value="1"/>
</dbReference>
<dbReference type="PANTHER" id="PTHR48094:SF19">
    <property type="entry name" value="DJ-1_PFPI DOMAIN-CONTAINING PROTEIN"/>
    <property type="match status" value="1"/>
</dbReference>
<dbReference type="eggNOG" id="COG0693">
    <property type="taxonomic scope" value="Bacteria"/>
</dbReference>
<dbReference type="PANTHER" id="PTHR48094">
    <property type="entry name" value="PROTEIN/NUCLEIC ACID DEGLYCASE DJ-1-RELATED"/>
    <property type="match status" value="1"/>
</dbReference>
<organism evidence="2 3">
    <name type="scientific">Microscilla marina ATCC 23134</name>
    <dbReference type="NCBI Taxonomy" id="313606"/>
    <lineage>
        <taxon>Bacteria</taxon>
        <taxon>Pseudomonadati</taxon>
        <taxon>Bacteroidota</taxon>
        <taxon>Cytophagia</taxon>
        <taxon>Cytophagales</taxon>
        <taxon>Microscillaceae</taxon>
        <taxon>Microscilla</taxon>
    </lineage>
</organism>
<evidence type="ECO:0000259" key="1">
    <source>
        <dbReference type="Pfam" id="PF01965"/>
    </source>
</evidence>
<name>A1ZE60_MICM2</name>
<dbReference type="InterPro" id="IPR029062">
    <property type="entry name" value="Class_I_gatase-like"/>
</dbReference>
<reference evidence="2 3" key="1">
    <citation type="submission" date="2007-01" db="EMBL/GenBank/DDBJ databases">
        <authorList>
            <person name="Haygood M."/>
            <person name="Podell S."/>
            <person name="Anderson C."/>
            <person name="Hopkinson B."/>
            <person name="Roe K."/>
            <person name="Barbeau K."/>
            <person name="Gaasterland T."/>
            <person name="Ferriera S."/>
            <person name="Johnson J."/>
            <person name="Kravitz S."/>
            <person name="Beeson K."/>
            <person name="Sutton G."/>
            <person name="Rogers Y.-H."/>
            <person name="Friedman R."/>
            <person name="Frazier M."/>
            <person name="Venter J.C."/>
        </authorList>
    </citation>
    <scope>NUCLEOTIDE SEQUENCE [LARGE SCALE GENOMIC DNA]</scope>
    <source>
        <strain evidence="2 3">ATCC 23134</strain>
    </source>
</reference>
<evidence type="ECO:0000313" key="2">
    <source>
        <dbReference type="EMBL" id="EAY31368.1"/>
    </source>
</evidence>
<protein>
    <submittedName>
        <fullName evidence="2">ThiJ/PfpI family protein</fullName>
    </submittedName>
</protein>
<dbReference type="GO" id="GO:0005737">
    <property type="term" value="C:cytoplasm"/>
    <property type="evidence" value="ECO:0007669"/>
    <property type="project" value="TreeGrafter"/>
</dbReference>
<dbReference type="InterPro" id="IPR002818">
    <property type="entry name" value="DJ-1/PfpI"/>
</dbReference>
<dbReference type="Pfam" id="PF01965">
    <property type="entry name" value="DJ-1_PfpI"/>
    <property type="match status" value="1"/>
</dbReference>
<gene>
    <name evidence="2" type="ORF">M23134_04201</name>
</gene>
<dbReference type="AlphaFoldDB" id="A1ZE60"/>
<dbReference type="OrthoDB" id="9792284at2"/>
<dbReference type="RefSeq" id="WP_002693943.1">
    <property type="nucleotide sequence ID" value="NZ_AAWS01000003.1"/>
</dbReference>
<dbReference type="SUPFAM" id="SSF52317">
    <property type="entry name" value="Class I glutamine amidotransferase-like"/>
    <property type="match status" value="1"/>
</dbReference>
<evidence type="ECO:0000313" key="3">
    <source>
        <dbReference type="Proteomes" id="UP000004095"/>
    </source>
</evidence>
<accession>A1ZE60</accession>
<sequence length="196" mass="22091">MNQPVKKRAYVFLFDGFSDWEIAYLTPEINKSKACELLYFSAQGQTVHSMGGMKVVPDIALEQMNTNEVDLLILPGGTAWEKGENNVLDQLVRLLFEQGKTIAAICAASAYLGQKGFLDRLQHTSNDLQYLKGVAPQYLGEKNYLNTLAVADQNIVTANGIAPIEFAREVFKKLNLYSDVETEQWYQLFKNGVWQE</sequence>
<feature type="domain" description="DJ-1/PfpI" evidence="1">
    <location>
        <begin position="7"/>
        <end position="172"/>
    </location>
</feature>
<comment type="caution">
    <text evidence="2">The sequence shown here is derived from an EMBL/GenBank/DDBJ whole genome shotgun (WGS) entry which is preliminary data.</text>
</comment>
<proteinExistence type="predicted"/>